<dbReference type="STRING" id="128944.AWM75_06755"/>
<comment type="similarity">
    <text evidence="1">Belongs to the CvfB family.</text>
</comment>
<sequence length="286" mass="32445">MNQELGSVVTALITDKNDQGYFVQRSGLTYKLLAANEDYQLGDTVRGFIYENSKGQKIMTQDLPSVRQNRYAWAQVTSVKKDLGVFTDIGLPDKDIVVSLDDLPTIAHTWPKIGDYLFIRLEVDKKNRLWGKLAEEHVFQAISYKLPSHSRKFNNQEVTARVYRAKLAGSQLLTEDYHLAFIHTSEFDEEPRLGEQVKGRVIGVGQNGNLNLSLKPLAHAVLDDDALMILAMLERRPDGFLPFNDKSDPQAIRNHFGLSKAQFKRALGRLMKDKKITQNTEGIERI</sequence>
<proteinExistence type="inferred from homology"/>
<dbReference type="InterPro" id="IPR048587">
    <property type="entry name" value="CvfB_S1_3rd"/>
</dbReference>
<dbReference type="GO" id="GO:0003677">
    <property type="term" value="F:DNA binding"/>
    <property type="evidence" value="ECO:0007669"/>
    <property type="project" value="UniProtKB-KW"/>
</dbReference>
<evidence type="ECO:0000313" key="2">
    <source>
        <dbReference type="EMBL" id="AMB99700.1"/>
    </source>
</evidence>
<evidence type="ECO:0000313" key="3">
    <source>
        <dbReference type="Proteomes" id="UP000062260"/>
    </source>
</evidence>
<dbReference type="Pfam" id="PF13509">
    <property type="entry name" value="S1_2"/>
    <property type="match status" value="1"/>
</dbReference>
<dbReference type="Pfam" id="PF17783">
    <property type="entry name" value="WHD_CvfB"/>
    <property type="match status" value="1"/>
</dbReference>
<dbReference type="OrthoDB" id="9801597at2"/>
<dbReference type="InterPro" id="IPR014464">
    <property type="entry name" value="CvfB_fam"/>
</dbReference>
<evidence type="ECO:0000256" key="1">
    <source>
        <dbReference type="PIRNR" id="PIRNR012524"/>
    </source>
</evidence>
<dbReference type="InterPro" id="IPR040764">
    <property type="entry name" value="CvfB_WH"/>
</dbReference>
<dbReference type="Gene3D" id="2.40.50.330">
    <property type="match status" value="1"/>
</dbReference>
<dbReference type="InterPro" id="IPR048588">
    <property type="entry name" value="CvfB_S1_2nd"/>
</dbReference>
<dbReference type="InterPro" id="IPR012340">
    <property type="entry name" value="NA-bd_OB-fold"/>
</dbReference>
<dbReference type="Gene3D" id="2.40.50.140">
    <property type="entry name" value="Nucleic acid-binding proteins"/>
    <property type="match status" value="2"/>
</dbReference>
<reference evidence="2 3" key="1">
    <citation type="journal article" date="2016" name="Genome Announc.">
        <title>Complete Genome Sequences of Aerococcus christensenii CCUG 28831T, Aerococcus sanguinicola CCUG 43001T, Aerococcus urinae CCUG 36881T, Aerococcus urinaeequi CCUG 28094T, Aerococcus urinaehominis CCUG 42038 BT, and Aerococcus viridans CCUG 4311T.</title>
        <authorList>
            <person name="Carkaci D."/>
            <person name="Dargis R."/>
            <person name="Nielsen X.C."/>
            <person name="Skovgaard O."/>
            <person name="Fuursted K."/>
            <person name="Christensen J.J."/>
        </authorList>
    </citation>
    <scope>NUCLEOTIDE SEQUENCE [LARGE SCALE GENOMIC DNA]</scope>
    <source>
        <strain evidence="2 3">CCUG42038B</strain>
    </source>
</reference>
<dbReference type="EMBL" id="CP014163">
    <property type="protein sequence ID" value="AMB99700.1"/>
    <property type="molecule type" value="Genomic_DNA"/>
</dbReference>
<gene>
    <name evidence="2" type="ORF">AWM75_06755</name>
</gene>
<reference evidence="3" key="2">
    <citation type="submission" date="2016-01" db="EMBL/GenBank/DDBJ databases">
        <title>Six Aerococcus type strain genome sequencing and assembly using PacBio and Illumina Hiseq.</title>
        <authorList>
            <person name="Carkaci D."/>
            <person name="Dargis R."/>
            <person name="Nielsen X.C."/>
            <person name="Skovgaard O."/>
            <person name="Fuursted K."/>
            <person name="Christensen J.J."/>
        </authorList>
    </citation>
    <scope>NUCLEOTIDE SEQUENCE [LARGE SCALE GENOMIC DNA]</scope>
    <source>
        <strain evidence="3">CCUG42038B</strain>
    </source>
</reference>
<accession>A0A120IB08</accession>
<organism evidence="2 3">
    <name type="scientific">Aerococcus urinaehominis</name>
    <dbReference type="NCBI Taxonomy" id="128944"/>
    <lineage>
        <taxon>Bacteria</taxon>
        <taxon>Bacillati</taxon>
        <taxon>Bacillota</taxon>
        <taxon>Bacilli</taxon>
        <taxon>Lactobacillales</taxon>
        <taxon>Aerococcaceae</taxon>
        <taxon>Aerococcus</taxon>
    </lineage>
</organism>
<dbReference type="Proteomes" id="UP000062260">
    <property type="component" value="Chromosome"/>
</dbReference>
<dbReference type="RefSeq" id="WP_067979964.1">
    <property type="nucleotide sequence ID" value="NZ_CP014163.1"/>
</dbReference>
<dbReference type="InterPro" id="IPR036388">
    <property type="entry name" value="WH-like_DNA-bd_sf"/>
</dbReference>
<dbReference type="PIRSF" id="PIRSF012524">
    <property type="entry name" value="YitL_S1"/>
    <property type="match status" value="1"/>
</dbReference>
<dbReference type="PANTHER" id="PTHR37296:SF1">
    <property type="entry name" value="CONSERVED VIRULENCE FACTOR B"/>
    <property type="match status" value="1"/>
</dbReference>
<keyword evidence="3" id="KW-1185">Reference proteome</keyword>
<dbReference type="InterPro" id="IPR039566">
    <property type="entry name" value="CvfB_S1_st"/>
</dbReference>
<dbReference type="Gene3D" id="1.10.10.10">
    <property type="entry name" value="Winged helix-like DNA-binding domain superfamily/Winged helix DNA-binding domain"/>
    <property type="match status" value="1"/>
</dbReference>
<dbReference type="AlphaFoldDB" id="A0A120IB08"/>
<name>A0A120IB08_9LACT</name>
<keyword evidence="2" id="KW-0238">DNA-binding</keyword>
<dbReference type="Pfam" id="PF21543">
    <property type="entry name" value="CvfB_2nd"/>
    <property type="match status" value="1"/>
</dbReference>
<protein>
    <submittedName>
        <fullName evidence="2">DNA-binding protein</fullName>
    </submittedName>
</protein>
<dbReference type="PANTHER" id="PTHR37296">
    <property type="entry name" value="CONSERVED VIRULENCE FACTOR B"/>
    <property type="match status" value="1"/>
</dbReference>
<dbReference type="Pfam" id="PF21191">
    <property type="entry name" value="CvfB_1st"/>
    <property type="match status" value="1"/>
</dbReference>
<dbReference type="KEGG" id="auh:AWM75_06755"/>